<evidence type="ECO:0000313" key="2">
    <source>
        <dbReference type="Proteomes" id="UP000189681"/>
    </source>
</evidence>
<dbReference type="SUPFAM" id="SSF143100">
    <property type="entry name" value="TTHA1013/TTHA0281-like"/>
    <property type="match status" value="1"/>
</dbReference>
<dbReference type="STRING" id="1004156.AYP45_04950"/>
<dbReference type="InterPro" id="IPR035069">
    <property type="entry name" value="TTHA1013/TTHA0281-like"/>
</dbReference>
<dbReference type="EMBL" id="AYTS01000042">
    <property type="protein sequence ID" value="OOP57139.1"/>
    <property type="molecule type" value="Genomic_DNA"/>
</dbReference>
<name>A0A1V4AVP4_9BACT</name>
<sequence>MNKLFTAIIHKEENLYVAECPEVGTVSQGTTVEEAVKNLQEATELYLEEFPLKETQRPFLTTFEVAVNA</sequence>
<gene>
    <name evidence="1" type="ORF">AYP45_04950</name>
</gene>
<dbReference type="PANTHER" id="PTHR34504:SF2">
    <property type="entry name" value="UPF0150 PROTEIN SSL0259"/>
    <property type="match status" value="1"/>
</dbReference>
<reference evidence="1 2" key="1">
    <citation type="journal article" date="2017" name="Water Res.">
        <title>Discovery and metagenomic analysis of an anammox bacterial enrichment related to Candidatus "Brocadia caroliniensis" in a full-scale glycerol-fed nitritation-denitritation separate centrate treatment process.</title>
        <authorList>
            <person name="Park H."/>
            <person name="Brotto A.C."/>
            <person name="van Loosdrecht M.C."/>
            <person name="Chandran K."/>
        </authorList>
    </citation>
    <scope>NUCLEOTIDE SEQUENCE [LARGE SCALE GENOMIC DNA]</scope>
    <source>
        <strain evidence="1">26THWARD</strain>
    </source>
</reference>
<dbReference type="Gene3D" id="3.30.160.250">
    <property type="match status" value="1"/>
</dbReference>
<evidence type="ECO:0000313" key="1">
    <source>
        <dbReference type="EMBL" id="OOP57139.1"/>
    </source>
</evidence>
<accession>A0A1V4AVP4</accession>
<dbReference type="PANTHER" id="PTHR34504">
    <property type="entry name" value="ANTITOXIN HICB"/>
    <property type="match status" value="1"/>
</dbReference>
<protein>
    <submittedName>
        <fullName evidence="1">HicB family protein</fullName>
    </submittedName>
</protein>
<dbReference type="InterPro" id="IPR051404">
    <property type="entry name" value="TA_system_antitoxin"/>
</dbReference>
<dbReference type="AlphaFoldDB" id="A0A1V4AVP4"/>
<comment type="caution">
    <text evidence="1">The sequence shown here is derived from an EMBL/GenBank/DDBJ whole genome shotgun (WGS) entry which is preliminary data.</text>
</comment>
<organism evidence="1 2">
    <name type="scientific">Candidatus Brocadia carolinensis</name>
    <dbReference type="NCBI Taxonomy" id="1004156"/>
    <lineage>
        <taxon>Bacteria</taxon>
        <taxon>Pseudomonadati</taxon>
        <taxon>Planctomycetota</taxon>
        <taxon>Candidatus Brocadiia</taxon>
        <taxon>Candidatus Brocadiales</taxon>
        <taxon>Candidatus Brocadiaceae</taxon>
        <taxon>Candidatus Brocadia</taxon>
    </lineage>
</organism>
<dbReference type="Proteomes" id="UP000189681">
    <property type="component" value="Unassembled WGS sequence"/>
</dbReference>
<proteinExistence type="predicted"/>